<dbReference type="EMBL" id="WNME01000013">
    <property type="protein sequence ID" value="MUB65149.1"/>
    <property type="molecule type" value="Genomic_DNA"/>
</dbReference>
<evidence type="ECO:0000313" key="1">
    <source>
        <dbReference type="EMBL" id="GKG99362.1"/>
    </source>
</evidence>
<dbReference type="PANTHER" id="PTHR48098">
    <property type="entry name" value="ENTEROCHELIN ESTERASE-RELATED"/>
    <property type="match status" value="1"/>
</dbReference>
<dbReference type="OrthoDB" id="9803578at2"/>
<sequence>MALLTLNFESEFLKGNTEIHVIMPDREQELDAKKFYTSGKLYPVLWLLHGGGGDYSDWIRKTKLELYACENELVVVTFSGCNTMYANWKTFADGMDYERFFFEELMPFIYGWLPVSPAKTDNFIAGLSMGGAGALKFAIWHPELFYGCACLSSSGKKYSLRDMDFETEVNPVENQKRNAVLNAGGSEKFYYSWDNIRLQLKRLAERRELGILPDLFISCGKADHHYEEVKDFMEYTSQLGVAVEYEFIPEYRHEWRFWDLAVQHALKHFGFSTRIQE</sequence>
<organism evidence="1 4">
    <name type="scientific">Hungatella hathewayi</name>
    <dbReference type="NCBI Taxonomy" id="154046"/>
    <lineage>
        <taxon>Bacteria</taxon>
        <taxon>Bacillati</taxon>
        <taxon>Bacillota</taxon>
        <taxon>Clostridia</taxon>
        <taxon>Lachnospirales</taxon>
        <taxon>Lachnospiraceae</taxon>
        <taxon>Hungatella</taxon>
    </lineage>
</organism>
<reference evidence="2 3" key="1">
    <citation type="submission" date="2019-09" db="EMBL/GenBank/DDBJ databases">
        <title>Draft genome sequencing of Hungatella hathewayi 123Y-2.</title>
        <authorList>
            <person name="Lv Q."/>
            <person name="Li S."/>
        </authorList>
    </citation>
    <scope>NUCLEOTIDE SEQUENCE [LARGE SCALE GENOMIC DNA]</scope>
    <source>
        <strain evidence="2 3">123Y-2</strain>
    </source>
</reference>
<accession>A0A174QYE6</accession>
<dbReference type="InterPro" id="IPR000801">
    <property type="entry name" value="Esterase-like"/>
</dbReference>
<dbReference type="SUPFAM" id="SSF53474">
    <property type="entry name" value="alpha/beta-Hydrolases"/>
    <property type="match status" value="1"/>
</dbReference>
<dbReference type="Gene3D" id="3.40.50.1820">
    <property type="entry name" value="alpha/beta hydrolase"/>
    <property type="match status" value="1"/>
</dbReference>
<dbReference type="Proteomes" id="UP000434223">
    <property type="component" value="Unassembled WGS sequence"/>
</dbReference>
<protein>
    <submittedName>
        <fullName evidence="1">Esterase</fullName>
    </submittedName>
</protein>
<dbReference type="Proteomes" id="UP001055091">
    <property type="component" value="Unassembled WGS sequence"/>
</dbReference>
<gene>
    <name evidence="1" type="ORF">CE91St55_13440</name>
    <name evidence="2" type="ORF">GNE07_19200</name>
</gene>
<dbReference type="EMBL" id="BQNJ01000001">
    <property type="protein sequence ID" value="GKG99362.1"/>
    <property type="molecule type" value="Genomic_DNA"/>
</dbReference>
<dbReference type="PANTHER" id="PTHR48098:SF1">
    <property type="entry name" value="DIACYLGLYCEROL ACYLTRANSFERASE_MYCOLYLTRANSFERASE AG85A"/>
    <property type="match status" value="1"/>
</dbReference>
<dbReference type="InterPro" id="IPR050583">
    <property type="entry name" value="Mycobacterial_A85_antigen"/>
</dbReference>
<name>A0A174QYE6_9FIRM</name>
<reference evidence="1" key="2">
    <citation type="submission" date="2022-01" db="EMBL/GenBank/DDBJ databases">
        <title>Novel bile acid biosynthetic pathways are enriched in the microbiome of centenarians.</title>
        <authorList>
            <person name="Sato Y."/>
            <person name="Atarashi K."/>
            <person name="Plichta R.D."/>
            <person name="Arai Y."/>
            <person name="Sasajima S."/>
            <person name="Kearney M.S."/>
            <person name="Suda W."/>
            <person name="Takeshita K."/>
            <person name="Sasaki T."/>
            <person name="Okamoto S."/>
            <person name="Skelly N.A."/>
            <person name="Okamura Y."/>
            <person name="Vlamakis H."/>
            <person name="Li Y."/>
            <person name="Tanoue T."/>
            <person name="Takei H."/>
            <person name="Nittono H."/>
            <person name="Narushima S."/>
            <person name="Irie J."/>
            <person name="Itoh H."/>
            <person name="Moriya K."/>
            <person name="Sugiura Y."/>
            <person name="Suematsu M."/>
            <person name="Moritoki N."/>
            <person name="Shibata S."/>
            <person name="Littman R.D."/>
            <person name="Fischbach A.M."/>
            <person name="Uwamino Y."/>
            <person name="Inoue T."/>
            <person name="Honda A."/>
            <person name="Hattori M."/>
            <person name="Murai T."/>
            <person name="Xavier J.R."/>
            <person name="Hirose N."/>
            <person name="Honda K."/>
        </authorList>
    </citation>
    <scope>NUCLEOTIDE SEQUENCE</scope>
    <source>
        <strain evidence="1">CE91-St55</strain>
    </source>
</reference>
<comment type="caution">
    <text evidence="1">The sequence shown here is derived from an EMBL/GenBank/DDBJ whole genome shotgun (WGS) entry which is preliminary data.</text>
</comment>
<evidence type="ECO:0000313" key="4">
    <source>
        <dbReference type="Proteomes" id="UP001055091"/>
    </source>
</evidence>
<dbReference type="AlphaFoldDB" id="A0A174QYE6"/>
<proteinExistence type="predicted"/>
<dbReference type="Pfam" id="PF00756">
    <property type="entry name" value="Esterase"/>
    <property type="match status" value="1"/>
</dbReference>
<dbReference type="InterPro" id="IPR029058">
    <property type="entry name" value="AB_hydrolase_fold"/>
</dbReference>
<dbReference type="GO" id="GO:0016747">
    <property type="term" value="F:acyltransferase activity, transferring groups other than amino-acyl groups"/>
    <property type="evidence" value="ECO:0007669"/>
    <property type="project" value="TreeGrafter"/>
</dbReference>
<evidence type="ECO:0000313" key="3">
    <source>
        <dbReference type="Proteomes" id="UP000434223"/>
    </source>
</evidence>
<evidence type="ECO:0000313" key="2">
    <source>
        <dbReference type="EMBL" id="MUB65149.1"/>
    </source>
</evidence>
<dbReference type="RefSeq" id="WP_055649904.1">
    <property type="nucleotide sequence ID" value="NZ_BQNJ01000001.1"/>
</dbReference>